<reference evidence="6 7" key="1">
    <citation type="submission" date="2024-01" db="EMBL/GenBank/DDBJ databases">
        <title>Comparative genomics of Cryptococcus and Kwoniella reveals pathogenesis evolution and contrasting modes of karyotype evolution via chromosome fusion or intercentromeric recombination.</title>
        <authorList>
            <person name="Coelho M.A."/>
            <person name="David-Palma M."/>
            <person name="Shea T."/>
            <person name="Bowers K."/>
            <person name="McGinley-Smith S."/>
            <person name="Mohammad A.W."/>
            <person name="Gnirke A."/>
            <person name="Yurkov A.M."/>
            <person name="Nowrousian M."/>
            <person name="Sun S."/>
            <person name="Cuomo C.A."/>
            <person name="Heitman J."/>
        </authorList>
    </citation>
    <scope>NUCLEOTIDE SEQUENCE [LARGE SCALE GENOMIC DNA]</scope>
    <source>
        <strain evidence="6 7">7685027</strain>
    </source>
</reference>
<evidence type="ECO:0000256" key="3">
    <source>
        <dbReference type="ARBA" id="ARBA00023136"/>
    </source>
</evidence>
<feature type="transmembrane region" description="Helical" evidence="5">
    <location>
        <begin position="899"/>
        <end position="920"/>
    </location>
</feature>
<accession>A0ABZ2ARB0</accession>
<gene>
    <name evidence="6" type="ORF">IAS62_002359</name>
</gene>
<keyword evidence="7" id="KW-1185">Reference proteome</keyword>
<evidence type="ECO:0000256" key="1">
    <source>
        <dbReference type="ARBA" id="ARBA00022692"/>
    </source>
</evidence>
<sequence length="960" mass="108485">MRPVTAAVAGPGPTSWLHRIALFSIRNPTPASSFHSSSTSSQKSRHKPSSFKSTPRSPHPPSKKPVTLRRIDAVENNVILLRPPPDYPITIQFEELSVAMKENDLDRVLCIWSQLVDLGAISRFESMTFKCISEFIADILHRGGSPNLNKLAAISPEKYGLLLNMSIESAARDHISGFFFILLRLLEVGRPGDAVNAFNKCKVKMRELQGKDANDLFSWDREKRLAARLEGEGLRSLMLVNVAALTLLDQCDEGALFDMLDAAADLRPNSKFNFAPIHRSLSRANVNNKQHDLYSQFRRNVDKLILALQCYHPNAFVHRIAIHGRAKTFGALNKLYQQVLQATIGPDAFVRVRDLGDHSAHFQSSKHIPLPAIVWHQFLRAFEHRNDVDRIVSMIDTDLPLRNLRPDSTILSLAMVHMAIISTRLHLPLQTRENARFWADEYWRRLAQNGWHMEDLTFSRRVRTLDILGRNEAQLKDEVDKLYDMAKGGHLSKIGRQTRAAFIESFMARNQIKQALDVFKMFPHDPSAECHDFTPAVSSFIRLLATRNYTPSKSFTFCVRILKLVAQTGTPIEASTLGPLLSIQLNAGLPIQPAVDTVLSYTLMPTHSTPGIQKWTRILTGLLTKWSHRWPATKVDLEAGLYILSRARDEDLYGRKREREYDLWLAFLRPAAKTTLLNNEERYEIIEIAMSLFPHGGKGKLSTIVWFEVVHALMTRPDGLGFGEGWARWCELVKMRELEGVWWDRMLRTVVKINRDFAVKLVRSAWEHGKAKVRVDEAFWMRAEAEGIVKELGIKQELEKRRNGLMEEKSWRQSLVTHMMEEDDDMVDWDMMLAITIFDPIDTTNPEQPAKRQSLISRLTSKLSLQSVRGTTSENGESETGASNVRKLISLAKPESRPLAVAVGLLLVSSSVSMLVPLTIGKLIDFFSTNSSTFLGLSFPVAAGLLAVYESSSSMFHSSA</sequence>
<dbReference type="RefSeq" id="XP_064720295.1">
    <property type="nucleotide sequence ID" value="XM_064864223.1"/>
</dbReference>
<organism evidence="6 7">
    <name type="scientific">Cryptococcus decagattii</name>
    <dbReference type="NCBI Taxonomy" id="1859122"/>
    <lineage>
        <taxon>Eukaryota</taxon>
        <taxon>Fungi</taxon>
        <taxon>Dikarya</taxon>
        <taxon>Basidiomycota</taxon>
        <taxon>Agaricomycotina</taxon>
        <taxon>Tremellomycetes</taxon>
        <taxon>Tremellales</taxon>
        <taxon>Cryptococcaceae</taxon>
        <taxon>Cryptococcus</taxon>
        <taxon>Cryptococcus gattii species complex</taxon>
    </lineage>
</organism>
<dbReference type="EMBL" id="CP143809">
    <property type="protein sequence ID" value="WVO21056.1"/>
    <property type="molecule type" value="Genomic_DNA"/>
</dbReference>
<name>A0ABZ2ARB0_9TREE</name>
<dbReference type="Gene3D" id="1.20.1560.10">
    <property type="entry name" value="ABC transporter type 1, transmembrane domain"/>
    <property type="match status" value="1"/>
</dbReference>
<dbReference type="SUPFAM" id="SSF90123">
    <property type="entry name" value="ABC transporter transmembrane region"/>
    <property type="match status" value="1"/>
</dbReference>
<proteinExistence type="predicted"/>
<feature type="region of interest" description="Disordered" evidence="4">
    <location>
        <begin position="33"/>
        <end position="65"/>
    </location>
</feature>
<evidence type="ECO:0000256" key="2">
    <source>
        <dbReference type="ARBA" id="ARBA00022989"/>
    </source>
</evidence>
<evidence type="ECO:0000313" key="7">
    <source>
        <dbReference type="Proteomes" id="UP001432216"/>
    </source>
</evidence>
<dbReference type="Proteomes" id="UP001432216">
    <property type="component" value="Chromosome 4"/>
</dbReference>
<evidence type="ECO:0000313" key="6">
    <source>
        <dbReference type="EMBL" id="WVO21056.1"/>
    </source>
</evidence>
<evidence type="ECO:0000256" key="5">
    <source>
        <dbReference type="SAM" id="Phobius"/>
    </source>
</evidence>
<feature type="transmembrane region" description="Helical" evidence="5">
    <location>
        <begin position="932"/>
        <end position="949"/>
    </location>
</feature>
<keyword evidence="2 5" id="KW-1133">Transmembrane helix</keyword>
<dbReference type="GeneID" id="89989132"/>
<keyword evidence="1 5" id="KW-0812">Transmembrane</keyword>
<keyword evidence="3 5" id="KW-0472">Membrane</keyword>
<dbReference type="InterPro" id="IPR036640">
    <property type="entry name" value="ABC1_TM_sf"/>
</dbReference>
<protein>
    <submittedName>
        <fullName evidence="6">Uncharacterized protein</fullName>
    </submittedName>
</protein>
<feature type="compositionally biased region" description="Low complexity" evidence="4">
    <location>
        <begin position="33"/>
        <end position="42"/>
    </location>
</feature>
<evidence type="ECO:0000256" key="4">
    <source>
        <dbReference type="SAM" id="MobiDB-lite"/>
    </source>
</evidence>